<dbReference type="Gene3D" id="3.40.47.10">
    <property type="match status" value="1"/>
</dbReference>
<dbReference type="Pfam" id="PF08659">
    <property type="entry name" value="KR"/>
    <property type="match status" value="1"/>
</dbReference>
<keyword evidence="3 10" id="KW-0808">Transferase</keyword>
<dbReference type="InterPro" id="IPR032821">
    <property type="entry name" value="PKS_assoc"/>
</dbReference>
<dbReference type="Gene3D" id="3.10.129.110">
    <property type="entry name" value="Polyketide synthase dehydratase"/>
    <property type="match status" value="1"/>
</dbReference>
<dbReference type="InterPro" id="IPR014043">
    <property type="entry name" value="Acyl_transferase_dom"/>
</dbReference>
<feature type="domain" description="Carrier" evidence="7">
    <location>
        <begin position="463"/>
        <end position="537"/>
    </location>
</feature>
<dbReference type="InterPro" id="IPR020841">
    <property type="entry name" value="PKS_Beta-ketoAc_synthase_dom"/>
</dbReference>
<dbReference type="InterPro" id="IPR050091">
    <property type="entry name" value="PKS_NRPS_Biosynth_Enz"/>
</dbReference>
<evidence type="ECO:0000256" key="5">
    <source>
        <dbReference type="ARBA" id="ARBA00023315"/>
    </source>
</evidence>
<dbReference type="GO" id="GO:0031177">
    <property type="term" value="F:phosphopantetheine binding"/>
    <property type="evidence" value="ECO:0007669"/>
    <property type="project" value="InterPro"/>
</dbReference>
<dbReference type="InterPro" id="IPR009081">
    <property type="entry name" value="PP-bd_ACP"/>
</dbReference>
<dbReference type="SUPFAM" id="SSF56801">
    <property type="entry name" value="Acetyl-CoA synthetase-like"/>
    <property type="match status" value="1"/>
</dbReference>
<dbReference type="InterPro" id="IPR036736">
    <property type="entry name" value="ACP-like_sf"/>
</dbReference>
<dbReference type="InterPro" id="IPR000873">
    <property type="entry name" value="AMP-dep_synth/lig_dom"/>
</dbReference>
<dbReference type="Pfam" id="PF21089">
    <property type="entry name" value="PKS_DH_N"/>
    <property type="match status" value="1"/>
</dbReference>
<dbReference type="SMART" id="SM00827">
    <property type="entry name" value="PKS_AT"/>
    <property type="match status" value="1"/>
</dbReference>
<gene>
    <name evidence="10" type="ORF">SAMN05421837_102720</name>
</gene>
<dbReference type="PROSITE" id="PS00606">
    <property type="entry name" value="KS3_1"/>
    <property type="match status" value="1"/>
</dbReference>
<dbReference type="InterPro" id="IPR045851">
    <property type="entry name" value="AMP-bd_C_sf"/>
</dbReference>
<dbReference type="GO" id="GO:0004312">
    <property type="term" value="F:fatty acid synthase activity"/>
    <property type="evidence" value="ECO:0007669"/>
    <property type="project" value="TreeGrafter"/>
</dbReference>
<dbReference type="Pfam" id="PF02801">
    <property type="entry name" value="Ketoacyl-synt_C"/>
    <property type="match status" value="1"/>
</dbReference>
<dbReference type="InterPro" id="IPR016035">
    <property type="entry name" value="Acyl_Trfase/lysoPLipase"/>
</dbReference>
<dbReference type="Gene3D" id="1.10.1200.10">
    <property type="entry name" value="ACP-like"/>
    <property type="match status" value="2"/>
</dbReference>
<dbReference type="InterPro" id="IPR055123">
    <property type="entry name" value="SpnB-like_Rossmann"/>
</dbReference>
<organism evidence="10 11">
    <name type="scientific">Amycolatopsis pretoriensis</name>
    <dbReference type="NCBI Taxonomy" id="218821"/>
    <lineage>
        <taxon>Bacteria</taxon>
        <taxon>Bacillati</taxon>
        <taxon>Actinomycetota</taxon>
        <taxon>Actinomycetes</taxon>
        <taxon>Pseudonocardiales</taxon>
        <taxon>Pseudonocardiaceae</taxon>
        <taxon>Amycolatopsis</taxon>
    </lineage>
</organism>
<dbReference type="SUPFAM" id="SSF53901">
    <property type="entry name" value="Thiolase-like"/>
    <property type="match status" value="1"/>
</dbReference>
<dbReference type="Pfam" id="PF14765">
    <property type="entry name" value="PS-DH"/>
    <property type="match status" value="1"/>
</dbReference>
<dbReference type="InterPro" id="IPR049551">
    <property type="entry name" value="PKS_DH_C"/>
</dbReference>
<dbReference type="PROSITE" id="PS52004">
    <property type="entry name" value="KS3_2"/>
    <property type="match status" value="1"/>
</dbReference>
<reference evidence="11" key="1">
    <citation type="submission" date="2016-10" db="EMBL/GenBank/DDBJ databases">
        <authorList>
            <person name="Varghese N."/>
            <person name="Submissions S."/>
        </authorList>
    </citation>
    <scope>NUCLEOTIDE SEQUENCE [LARGE SCALE GENOMIC DNA]</scope>
    <source>
        <strain evidence="11">DSM 44654</strain>
    </source>
</reference>
<feature type="active site" description="Proton acceptor; for dehydratase activity" evidence="6">
    <location>
        <position position="1420"/>
    </location>
</feature>
<dbReference type="Gene3D" id="3.40.50.720">
    <property type="entry name" value="NAD(P)-binding Rossmann-like Domain"/>
    <property type="match status" value="1"/>
</dbReference>
<dbReference type="SMART" id="SM00826">
    <property type="entry name" value="PKS_DH"/>
    <property type="match status" value="1"/>
</dbReference>
<dbReference type="InterPro" id="IPR006162">
    <property type="entry name" value="Ppantetheine_attach_site"/>
</dbReference>
<dbReference type="RefSeq" id="WP_091389015.1">
    <property type="nucleotide sequence ID" value="NZ_FNUJ01000002.1"/>
</dbReference>
<dbReference type="Gene3D" id="3.30.70.3290">
    <property type="match status" value="1"/>
</dbReference>
<dbReference type="InterPro" id="IPR057326">
    <property type="entry name" value="KR_dom"/>
</dbReference>
<dbReference type="Gene3D" id="3.40.366.10">
    <property type="entry name" value="Malonyl-Coenzyme A Acyl Carrier Protein, domain 2"/>
    <property type="match status" value="1"/>
</dbReference>
<dbReference type="InterPro" id="IPR016039">
    <property type="entry name" value="Thiolase-like"/>
</dbReference>
<evidence type="ECO:0000313" key="10">
    <source>
        <dbReference type="EMBL" id="SEF24463.1"/>
    </source>
</evidence>
<dbReference type="PROSITE" id="PS00012">
    <property type="entry name" value="PHOSPHOPANTETHEINE"/>
    <property type="match status" value="1"/>
</dbReference>
<dbReference type="CDD" id="cd08956">
    <property type="entry name" value="KR_3_FAS_SDR_x"/>
    <property type="match status" value="1"/>
</dbReference>
<keyword evidence="1" id="KW-0596">Phosphopantetheine</keyword>
<dbReference type="CDD" id="cd00833">
    <property type="entry name" value="PKS"/>
    <property type="match status" value="1"/>
</dbReference>
<accession>A0A1H5QEA1</accession>
<dbReference type="SMART" id="SM00822">
    <property type="entry name" value="PKS_KR"/>
    <property type="match status" value="1"/>
</dbReference>
<keyword evidence="2" id="KW-0597">Phosphoprotein</keyword>
<dbReference type="Gene3D" id="3.40.50.12780">
    <property type="entry name" value="N-terminal domain of ligase-like"/>
    <property type="match status" value="1"/>
</dbReference>
<dbReference type="InterPro" id="IPR014031">
    <property type="entry name" value="Ketoacyl_synth_C"/>
</dbReference>
<name>A0A1H5QEA1_9PSEU</name>
<evidence type="ECO:0000256" key="1">
    <source>
        <dbReference type="ARBA" id="ARBA00022450"/>
    </source>
</evidence>
<feature type="domain" description="PKS/mFAS DH" evidence="9">
    <location>
        <begin position="1388"/>
        <end position="1637"/>
    </location>
</feature>
<evidence type="ECO:0000259" key="7">
    <source>
        <dbReference type="PROSITE" id="PS50075"/>
    </source>
</evidence>
<dbReference type="EMBL" id="FNUJ01000002">
    <property type="protein sequence ID" value="SEF24463.1"/>
    <property type="molecule type" value="Genomic_DNA"/>
</dbReference>
<dbReference type="Proteomes" id="UP000198878">
    <property type="component" value="Unassembled WGS sequence"/>
</dbReference>
<dbReference type="SUPFAM" id="SSF55048">
    <property type="entry name" value="Probable ACP-binding domain of malonyl-CoA ACP transacylase"/>
    <property type="match status" value="1"/>
</dbReference>
<evidence type="ECO:0000313" key="11">
    <source>
        <dbReference type="Proteomes" id="UP000198878"/>
    </source>
</evidence>
<dbReference type="SUPFAM" id="SSF52151">
    <property type="entry name" value="FabD/lysophospholipase-like"/>
    <property type="match status" value="1"/>
</dbReference>
<evidence type="ECO:0000256" key="6">
    <source>
        <dbReference type="PROSITE-ProRule" id="PRU01363"/>
    </source>
</evidence>
<dbReference type="FunFam" id="3.40.47.10:FF:000019">
    <property type="entry name" value="Polyketide synthase type I"/>
    <property type="match status" value="1"/>
</dbReference>
<feature type="domain" description="Ketosynthase family 3 (KS3)" evidence="8">
    <location>
        <begin position="553"/>
        <end position="976"/>
    </location>
</feature>
<dbReference type="InterPro" id="IPR016036">
    <property type="entry name" value="Malonyl_transacylase_ACP-bd"/>
</dbReference>
<dbReference type="PANTHER" id="PTHR43775">
    <property type="entry name" value="FATTY ACID SYNTHASE"/>
    <property type="match status" value="1"/>
</dbReference>
<dbReference type="PROSITE" id="PS00455">
    <property type="entry name" value="AMP_BINDING"/>
    <property type="match status" value="1"/>
</dbReference>
<dbReference type="InterPro" id="IPR025110">
    <property type="entry name" value="AMP-bd_C"/>
</dbReference>
<dbReference type="GO" id="GO:0004315">
    <property type="term" value="F:3-oxoacyl-[acyl-carrier-protein] synthase activity"/>
    <property type="evidence" value="ECO:0007669"/>
    <property type="project" value="InterPro"/>
</dbReference>
<evidence type="ECO:0000259" key="9">
    <source>
        <dbReference type="PROSITE" id="PS52019"/>
    </source>
</evidence>
<dbReference type="Pfam" id="PF16197">
    <property type="entry name" value="KAsynt_C_assoc"/>
    <property type="match status" value="1"/>
</dbReference>
<dbReference type="InterPro" id="IPR018201">
    <property type="entry name" value="Ketoacyl_synth_AS"/>
</dbReference>
<dbReference type="InterPro" id="IPR001227">
    <property type="entry name" value="Ac_transferase_dom_sf"/>
</dbReference>
<dbReference type="InterPro" id="IPR013968">
    <property type="entry name" value="PKS_KR"/>
</dbReference>
<dbReference type="InterPro" id="IPR014030">
    <property type="entry name" value="Ketoacyl_synth_N"/>
</dbReference>
<dbReference type="InterPro" id="IPR042104">
    <property type="entry name" value="PKS_dehydratase_sf"/>
</dbReference>
<feature type="active site" description="Proton donor; for dehydratase activity" evidence="6">
    <location>
        <position position="1562"/>
    </location>
</feature>
<evidence type="ECO:0000259" key="8">
    <source>
        <dbReference type="PROSITE" id="PS52004"/>
    </source>
</evidence>
<dbReference type="STRING" id="218821.SAMN05421837_102720"/>
<dbReference type="PROSITE" id="PS52019">
    <property type="entry name" value="PKS_MFAS_DH"/>
    <property type="match status" value="1"/>
</dbReference>
<evidence type="ECO:0000256" key="3">
    <source>
        <dbReference type="ARBA" id="ARBA00022679"/>
    </source>
</evidence>
<feature type="region of interest" description="N-terminal hotdog fold" evidence="6">
    <location>
        <begin position="1388"/>
        <end position="1499"/>
    </location>
</feature>
<keyword evidence="11" id="KW-1185">Reference proteome</keyword>
<proteinExistence type="predicted"/>
<dbReference type="SUPFAM" id="SSF51735">
    <property type="entry name" value="NAD(P)-binding Rossmann-fold domains"/>
    <property type="match status" value="2"/>
</dbReference>
<evidence type="ECO:0000256" key="2">
    <source>
        <dbReference type="ARBA" id="ARBA00022553"/>
    </source>
</evidence>
<dbReference type="SUPFAM" id="SSF47336">
    <property type="entry name" value="ACP-like"/>
    <property type="match status" value="2"/>
</dbReference>
<feature type="domain" description="Carrier" evidence="7">
    <location>
        <begin position="2024"/>
        <end position="2099"/>
    </location>
</feature>
<dbReference type="Gene3D" id="3.30.300.30">
    <property type="match status" value="1"/>
</dbReference>
<dbReference type="InterPro" id="IPR042099">
    <property type="entry name" value="ANL_N_sf"/>
</dbReference>
<dbReference type="InterPro" id="IPR020807">
    <property type="entry name" value="PKS_DH"/>
</dbReference>
<dbReference type="InterPro" id="IPR020845">
    <property type="entry name" value="AMP-binding_CS"/>
</dbReference>
<dbReference type="PROSITE" id="PS50075">
    <property type="entry name" value="CARRIER"/>
    <property type="match status" value="2"/>
</dbReference>
<dbReference type="InterPro" id="IPR020806">
    <property type="entry name" value="PKS_PP-bd"/>
</dbReference>
<dbReference type="Pfam" id="PF00550">
    <property type="entry name" value="PP-binding"/>
    <property type="match status" value="2"/>
</dbReference>
<protein>
    <submittedName>
        <fullName evidence="10">Acyl transferase domain-containing protein</fullName>
    </submittedName>
</protein>
<evidence type="ECO:0000256" key="4">
    <source>
        <dbReference type="ARBA" id="ARBA00022737"/>
    </source>
</evidence>
<dbReference type="Pfam" id="PF00501">
    <property type="entry name" value="AMP-binding"/>
    <property type="match status" value="1"/>
</dbReference>
<dbReference type="InterPro" id="IPR049900">
    <property type="entry name" value="PKS_mFAS_DH"/>
</dbReference>
<dbReference type="InterPro" id="IPR036291">
    <property type="entry name" value="NAD(P)-bd_dom_sf"/>
</dbReference>
<keyword evidence="4" id="KW-0677">Repeat</keyword>
<sequence length="2099" mass="218561">MEEIRTELIRPLTAALLSHPAERLAYSDDQRTLTYGQLASASCDLAAGLGVTRGDRVLVLVGSRVEFAVALVAVLRAAAVGVPVSVRSTEAELAHLVEDSGATVVVTEARYADLVARLGLRVLLVEDPPRADAGTLRDDLGLDEAAWLLYTSGTTGRPKGVLLSQRAMLWSTAAAYAPIFGIGRDDTLLWPLPTHHAYALSLAFVATIALGSHTRLADGLAPDLITRYPGCVVGGVPAVYLRLRQEVDGRIGAARLCLSGGAPCTPATRAAVQDLFGVPVVDGYGSTETGGKVAVEVPGAPGLVPVPGMDVRIDDGEVLVRGPGLMLGYHGRAGSPLRDGWYRTGDAGRFARGKLVLDGRVDDVIVCGGQNVHPTEIEAVLQESPSVRDVLVTGRPDDVVGEVPVAFVVPGPDGFDAGELRHRCLSRLSLHKVPVAYLEIGEVPRTASGKPRRKALADAPGQPDLTALVRAELVTLCGHDGGDGWRDRPFSDLGLSSLAGVQFRYRITALTGVPVPASLIYDFPTPGAVIAELTRLTSGGPEAPPRANPAPAAEPIAIVAMACRFPGGVRSPEDLWRLVAGRVDATSEFPADRGWDVAGLYDPDPDRIGTSVTRRGGFLDGAGEFDAGLFGISPREALATDPQQRLLLETSWEAFERAGIDVTALRGSDTGVFVGVMNEDYASRFTAAHEFEAWLGIGSSHAVASGRISYTFGLTGPALTVDTACSSSLVALHLAAKALRAGECSLAVAGGATVMATPRTFLAFSRQRGLSPDGRCRSYAAGADGTAWSEGAGVLLLERLSDARRNGHPVLALLRGTAVNADGASNGLTAPNGRAQQALIATALADAGLAAADVDAVEGHGTGTALGDPIEAEALIAAYGRGRAEPLRLGSVKANIGHTQAAAGVAGVIKMVAALRHEELPPSLYADEPSPHVGWAAGGVELLAEARPWPRADRVRRAGVSAFGIGGTNAHVILEEAAVPEVPVRPGFPAAPWLLSAADDEALRQVAAGLAETPDHVDVAYTLASRTPLAHRVLVPAGNPGALRAVAEGRVPGRTVRGAPRLALLFSGQGAQRAGMGEELAERFPVFAEAFDEALKALGDVDLGGALDRTEHAQPALFAFEVAQYRLVESWGLRPDVLIGHSVGEIAAAHVAGVLSLEDAATLVSARGRLMAALPDGGVMIAVEAAEADVAPWTGDGVAIAAVNGPRSVVLSGEEAATTALAARFGGGTRLRVSHAFHSPLLEPMLDEFHEIAAGLRHHRPNLPLISCVTGRPVEEIDPGHWRRHARTTVRFADALATAVAAGPAVGLEIGPAPVLGRTDVLPVVPGSMTGAGVLDAAGALHTAGVRVDWSAAFAGSGARITALPTYPFKRTRYWLDAPAPEPAGGDHAVLGPALAAPDSPRVVFGGSLGIRGRRWLADHVVGGAVLAPGTAFVELALHAGGAAVDELTIEAPLRLDAEDVHVQVVVDEPRIDVYARRPADDGWLKHASGRLRPRGPVPAAWVGEWPPAGVTETDVTYRAHSYGPAFQAVQRLWRRDDEFFAEVELRPDVGGRFALHPVLLDAAVHAAALADGPAEPRVPFLWSGVEVYTPGARRVRVHGARLGAGAIRVALFDDDGKPVARVESLTTRPMAPRDTMLYRPQWIPAAPVPGPADLVEVDTTDGDVRTAVNRALAVLQEHAGERLILVTRNATGPVPDLAAAAVWGLGCAAAAEHPGRFGLVDLEPGFPLTRVTDLAGGSAEPQIAVRDGVPHVLRITRAAPSDARPFDPAGTVLITGGTSGIGAALARHLVTEHGVRHLLLASRRGPAAPGADHLRSTLAELGADVRIVAADVADRSSVDSLVACDPPLTAVVHSAAVVDDGVLAAQTPDRLDTVLRPKADAALVLDEATRHLPLTAFVLFSSVAGVFGKAGQANYAAANRFLDALACRRRAAGLPALSLAWGLWELGTGLGDRISETARRRMRASGVEGLNEEQGLALFDAALGSAEPVLVPVRFDPTAALAPPTGGRAFAARPQWPANPSGAELRELVRAEVAAVLGHPDPAVIADDRPFPELGFDSLTVVELRTRLAGSSGVDLPAAVIFDAPTVAELARYLESSG</sequence>
<dbReference type="PANTHER" id="PTHR43775:SF51">
    <property type="entry name" value="INACTIVE PHENOLPHTHIOCEROL SYNTHESIS POLYKETIDE SYNTHASE TYPE I PKS1-RELATED"/>
    <property type="match status" value="1"/>
</dbReference>
<dbReference type="GO" id="GO:0006633">
    <property type="term" value="P:fatty acid biosynthetic process"/>
    <property type="evidence" value="ECO:0007669"/>
    <property type="project" value="InterPro"/>
</dbReference>
<dbReference type="InterPro" id="IPR049552">
    <property type="entry name" value="PKS_DH_N"/>
</dbReference>
<dbReference type="Pfam" id="PF00698">
    <property type="entry name" value="Acyl_transf_1"/>
    <property type="match status" value="1"/>
</dbReference>
<dbReference type="Pfam" id="PF22953">
    <property type="entry name" value="SpnB_Rossmann"/>
    <property type="match status" value="1"/>
</dbReference>
<dbReference type="SMART" id="SM01294">
    <property type="entry name" value="PKS_PP_betabranch"/>
    <property type="match status" value="1"/>
</dbReference>
<dbReference type="SMART" id="SM00823">
    <property type="entry name" value="PKS_PP"/>
    <property type="match status" value="2"/>
</dbReference>
<feature type="region of interest" description="C-terminal hotdog fold" evidence="6">
    <location>
        <begin position="1509"/>
        <end position="1637"/>
    </location>
</feature>
<dbReference type="SMART" id="SM00825">
    <property type="entry name" value="PKS_KS"/>
    <property type="match status" value="1"/>
</dbReference>
<dbReference type="Pfam" id="PF13193">
    <property type="entry name" value="AMP-binding_C"/>
    <property type="match status" value="1"/>
</dbReference>
<dbReference type="Pfam" id="PF00109">
    <property type="entry name" value="ketoacyl-synt"/>
    <property type="match status" value="1"/>
</dbReference>
<keyword evidence="5" id="KW-0012">Acyltransferase</keyword>